<reference evidence="11 12" key="1">
    <citation type="journal article" date="2014" name="BMC Genomics">
        <title>Comparative genomics of the major fungal agents of human and animal Sporotrichosis: Sporothrix schenckii and Sporothrix brasiliensis.</title>
        <authorList>
            <person name="Teixeira M.M."/>
            <person name="de Almeida L.G."/>
            <person name="Kubitschek-Barreira P."/>
            <person name="Alves F.L."/>
            <person name="Kioshima E.S."/>
            <person name="Abadio A.K."/>
            <person name="Fernandes L."/>
            <person name="Derengowski L.S."/>
            <person name="Ferreira K.S."/>
            <person name="Souza R.C."/>
            <person name="Ruiz J.C."/>
            <person name="de Andrade N.C."/>
            <person name="Paes H.C."/>
            <person name="Nicola A.M."/>
            <person name="Albuquerque P."/>
            <person name="Gerber A.L."/>
            <person name="Martins V.P."/>
            <person name="Peconick L.D."/>
            <person name="Neto A.V."/>
            <person name="Chaucanez C.B."/>
            <person name="Silva P.A."/>
            <person name="Cunha O.L."/>
            <person name="de Oliveira F.F."/>
            <person name="dos Santos T.C."/>
            <person name="Barros A.L."/>
            <person name="Soares M.A."/>
            <person name="de Oliveira L.M."/>
            <person name="Marini M.M."/>
            <person name="Villalobos-Duno H."/>
            <person name="Cunha M.M."/>
            <person name="de Hoog S."/>
            <person name="da Silveira J.F."/>
            <person name="Henrissat B."/>
            <person name="Nino-Vega G.A."/>
            <person name="Cisalpino P.S."/>
            <person name="Mora-Montes H.M."/>
            <person name="Almeida S.R."/>
            <person name="Stajich J.E."/>
            <person name="Lopes-Bezerra L.M."/>
            <person name="Vasconcelos A.T."/>
            <person name="Felipe M.S."/>
        </authorList>
    </citation>
    <scope>NUCLEOTIDE SEQUENCE [LARGE SCALE GENOMIC DNA]</scope>
    <source>
        <strain evidence="11 12">1099-18</strain>
    </source>
</reference>
<comment type="similarity">
    <text evidence="2 7">Belongs to the major facilitator superfamily. Sugar transporter (TC 2.A.1.1) family.</text>
</comment>
<feature type="transmembrane region" description="Helical" evidence="9">
    <location>
        <begin position="217"/>
        <end position="238"/>
    </location>
</feature>
<dbReference type="InterPro" id="IPR005829">
    <property type="entry name" value="Sugar_transporter_CS"/>
</dbReference>
<feature type="region of interest" description="Disordered" evidence="8">
    <location>
        <begin position="1"/>
        <end position="23"/>
    </location>
</feature>
<keyword evidence="6 9" id="KW-0472">Membrane</keyword>
<dbReference type="GO" id="GO:0005351">
    <property type="term" value="F:carbohydrate:proton symporter activity"/>
    <property type="evidence" value="ECO:0007669"/>
    <property type="project" value="TreeGrafter"/>
</dbReference>
<dbReference type="GO" id="GO:0016020">
    <property type="term" value="C:membrane"/>
    <property type="evidence" value="ECO:0007669"/>
    <property type="project" value="UniProtKB-SubCell"/>
</dbReference>
<dbReference type="InterPro" id="IPR005828">
    <property type="entry name" value="MFS_sugar_transport-like"/>
</dbReference>
<dbReference type="InterPro" id="IPR003663">
    <property type="entry name" value="Sugar/inositol_transpt"/>
</dbReference>
<keyword evidence="4 9" id="KW-0812">Transmembrane</keyword>
<dbReference type="PROSITE" id="PS50850">
    <property type="entry name" value="MFS"/>
    <property type="match status" value="1"/>
</dbReference>
<organism evidence="11 12">
    <name type="scientific">Sporothrix schenckii 1099-18</name>
    <dbReference type="NCBI Taxonomy" id="1397361"/>
    <lineage>
        <taxon>Eukaryota</taxon>
        <taxon>Fungi</taxon>
        <taxon>Dikarya</taxon>
        <taxon>Ascomycota</taxon>
        <taxon>Pezizomycotina</taxon>
        <taxon>Sordariomycetes</taxon>
        <taxon>Sordariomycetidae</taxon>
        <taxon>Ophiostomatales</taxon>
        <taxon>Ophiostomataceae</taxon>
        <taxon>Sporothrix</taxon>
    </lineage>
</organism>
<dbReference type="PROSITE" id="PS00216">
    <property type="entry name" value="SUGAR_TRANSPORT_1"/>
    <property type="match status" value="1"/>
</dbReference>
<accession>A0A0F2LWE2</accession>
<dbReference type="InterPro" id="IPR036259">
    <property type="entry name" value="MFS_trans_sf"/>
</dbReference>
<evidence type="ECO:0000259" key="10">
    <source>
        <dbReference type="PROSITE" id="PS50850"/>
    </source>
</evidence>
<dbReference type="VEuPathDB" id="FungiDB:SPSK_05096"/>
<dbReference type="OrthoDB" id="6133115at2759"/>
<dbReference type="SUPFAM" id="SSF103473">
    <property type="entry name" value="MFS general substrate transporter"/>
    <property type="match status" value="1"/>
</dbReference>
<keyword evidence="3 7" id="KW-0813">Transport</keyword>
<dbReference type="NCBIfam" id="TIGR00879">
    <property type="entry name" value="SP"/>
    <property type="match status" value="1"/>
</dbReference>
<name>A0A0F2LWE2_SPOSC</name>
<dbReference type="GeneID" id="27667125"/>
<dbReference type="Pfam" id="PF00083">
    <property type="entry name" value="Sugar_tr"/>
    <property type="match status" value="1"/>
</dbReference>
<evidence type="ECO:0000256" key="3">
    <source>
        <dbReference type="ARBA" id="ARBA00022448"/>
    </source>
</evidence>
<evidence type="ECO:0000256" key="1">
    <source>
        <dbReference type="ARBA" id="ARBA00004141"/>
    </source>
</evidence>
<dbReference type="PANTHER" id="PTHR48022">
    <property type="entry name" value="PLASTIDIC GLUCOSE TRANSPORTER 4"/>
    <property type="match status" value="1"/>
</dbReference>
<evidence type="ECO:0000313" key="12">
    <source>
        <dbReference type="Proteomes" id="UP000033710"/>
    </source>
</evidence>
<evidence type="ECO:0000256" key="7">
    <source>
        <dbReference type="RuleBase" id="RU003346"/>
    </source>
</evidence>
<feature type="transmembrane region" description="Helical" evidence="9">
    <location>
        <begin position="98"/>
        <end position="118"/>
    </location>
</feature>
<gene>
    <name evidence="11" type="ORF">SPSK_05096</name>
</gene>
<dbReference type="FunFam" id="1.20.1250.20:FF:000134">
    <property type="entry name" value="MFS sugar transporter protein"/>
    <property type="match status" value="1"/>
</dbReference>
<dbReference type="RefSeq" id="XP_016582892.1">
    <property type="nucleotide sequence ID" value="XM_016731848.1"/>
</dbReference>
<evidence type="ECO:0000313" key="11">
    <source>
        <dbReference type="EMBL" id="KJR80216.1"/>
    </source>
</evidence>
<dbReference type="KEGG" id="ssck:SPSK_05096"/>
<comment type="subcellular location">
    <subcellularLocation>
        <location evidence="1">Membrane</location>
        <topology evidence="1">Multi-pass membrane protein</topology>
    </subcellularLocation>
</comment>
<feature type="transmembrane region" description="Helical" evidence="9">
    <location>
        <begin position="442"/>
        <end position="459"/>
    </location>
</feature>
<keyword evidence="5 9" id="KW-1133">Transmembrane helix</keyword>
<feature type="transmembrane region" description="Helical" evidence="9">
    <location>
        <begin position="471"/>
        <end position="490"/>
    </location>
</feature>
<evidence type="ECO:0000256" key="9">
    <source>
        <dbReference type="SAM" id="Phobius"/>
    </source>
</evidence>
<evidence type="ECO:0000256" key="2">
    <source>
        <dbReference type="ARBA" id="ARBA00010992"/>
    </source>
</evidence>
<feature type="transmembrane region" description="Helical" evidence="9">
    <location>
        <begin position="155"/>
        <end position="173"/>
    </location>
</feature>
<sequence>MADSTAKLATATSHHEEDSHSLKHATTQNIMTESRMQAALLRENPRPFRKSFLKLYGCIFVGYLCCATNGFDSNTFGGLSAIPQFTKYFGITTKNQGLVAALFVIGNIAGSLFAGPCADKYGRKVGMALGSTICVIGAVLQTAGQNLAMLEAGRFILGVGAVLVQTAGPAYVVEMSYPKYRAQLTGGYQACFFLGTIISTWLEYGLNHIDTNLSYPWRLPLAVQGLPSIIMLCAIAFIPESPRWLYAQGREEEARAILIKYHGDGDPNSLVANLELEEMAEVIELDGTDKRWWDFRSLFRTRADRYRIFLVSCISWFGELDLPPTSYYFPLMVKTVGITSVSTQLLLNAIQTPVMAVAALAGLSLVHKFGRRKLLMISSAGMTVSMAIITACTAKQAGRPAVGGTGIAFLYVFLVCFAFAWTPMQSLYPVEVLAYNARAKGMAYLAFMNNAVKVLNTYVPPIAIANSGWKYYLLYVIWDAFGIVVIYFFFVETRGWNLEEIEALFHAKNPVKASLAKKKISVAEDGTITKVAGPDDI</sequence>
<feature type="transmembrane region" description="Helical" evidence="9">
    <location>
        <begin position="345"/>
        <end position="367"/>
    </location>
</feature>
<evidence type="ECO:0000256" key="8">
    <source>
        <dbReference type="SAM" id="MobiDB-lite"/>
    </source>
</evidence>
<feature type="transmembrane region" description="Helical" evidence="9">
    <location>
        <begin position="125"/>
        <end position="143"/>
    </location>
</feature>
<evidence type="ECO:0000256" key="6">
    <source>
        <dbReference type="ARBA" id="ARBA00023136"/>
    </source>
</evidence>
<dbReference type="Proteomes" id="UP000033710">
    <property type="component" value="Unassembled WGS sequence"/>
</dbReference>
<dbReference type="PANTHER" id="PTHR48022:SF79">
    <property type="entry name" value="LACTOSE PERMEASE, PUTATIVE (AFU_ORTHOLOGUE AFUA_6G01860)-RELATED"/>
    <property type="match status" value="1"/>
</dbReference>
<evidence type="ECO:0000256" key="4">
    <source>
        <dbReference type="ARBA" id="ARBA00022692"/>
    </source>
</evidence>
<feature type="transmembrane region" description="Helical" evidence="9">
    <location>
        <begin position="374"/>
        <end position="396"/>
    </location>
</feature>
<feature type="transmembrane region" description="Helical" evidence="9">
    <location>
        <begin position="402"/>
        <end position="421"/>
    </location>
</feature>
<feature type="transmembrane region" description="Helical" evidence="9">
    <location>
        <begin position="306"/>
        <end position="325"/>
    </location>
</feature>
<evidence type="ECO:0000256" key="5">
    <source>
        <dbReference type="ARBA" id="ARBA00022989"/>
    </source>
</evidence>
<feature type="domain" description="Major facilitator superfamily (MFS) profile" evidence="10">
    <location>
        <begin position="58"/>
        <end position="494"/>
    </location>
</feature>
<dbReference type="InterPro" id="IPR020846">
    <property type="entry name" value="MFS_dom"/>
</dbReference>
<dbReference type="Gene3D" id="1.20.1250.20">
    <property type="entry name" value="MFS general substrate transporter like domains"/>
    <property type="match status" value="1"/>
</dbReference>
<comment type="caution">
    <text evidence="11">The sequence shown here is derived from an EMBL/GenBank/DDBJ whole genome shotgun (WGS) entry which is preliminary data.</text>
</comment>
<dbReference type="AlphaFoldDB" id="A0A0F2LWE2"/>
<dbReference type="InterPro" id="IPR050360">
    <property type="entry name" value="MFS_Sugar_Transporters"/>
</dbReference>
<reference evidence="11 12" key="2">
    <citation type="journal article" date="2015" name="Eukaryot. Cell">
        <title>Asexual propagation of a virulent clone complex in a human and feline outbreak of sporotrichosis.</title>
        <authorList>
            <person name="Teixeira Mde M."/>
            <person name="Rodrigues A.M."/>
            <person name="Tsui C.K."/>
            <person name="de Almeida L.G."/>
            <person name="Van Diepeningen A.D."/>
            <person name="van den Ende B.G."/>
            <person name="Fernandes G.F."/>
            <person name="Kano R."/>
            <person name="Hamelin R.C."/>
            <person name="Lopes-Bezerra L.M."/>
            <person name="Vasconcelos A.T."/>
            <person name="de Hoog S."/>
            <person name="de Camargo Z.P."/>
            <person name="Felipe M.S."/>
        </authorList>
    </citation>
    <scope>NUCLEOTIDE SEQUENCE [LARGE SCALE GENOMIC DNA]</scope>
    <source>
        <strain evidence="11 12">1099-18</strain>
    </source>
</reference>
<feature type="transmembrane region" description="Helical" evidence="9">
    <location>
        <begin position="52"/>
        <end position="71"/>
    </location>
</feature>
<dbReference type="EMBL" id="AXCR01000012">
    <property type="protein sequence ID" value="KJR80216.1"/>
    <property type="molecule type" value="Genomic_DNA"/>
</dbReference>
<feature type="transmembrane region" description="Helical" evidence="9">
    <location>
        <begin position="185"/>
        <end position="202"/>
    </location>
</feature>
<proteinExistence type="inferred from homology"/>
<protein>
    <submittedName>
        <fullName evidence="11">MFS lactose permease</fullName>
    </submittedName>
</protein>